<dbReference type="EMBL" id="CP060010">
    <property type="protein sequence ID" value="QTN35141.1"/>
    <property type="molecule type" value="Genomic_DNA"/>
</dbReference>
<dbReference type="KEGG" id="cact:HZ995_11675"/>
<dbReference type="Gene3D" id="1.20.120.530">
    <property type="entry name" value="GntR ligand-binding domain-like"/>
    <property type="match status" value="1"/>
</dbReference>
<dbReference type="PROSITE" id="PS50949">
    <property type="entry name" value="HTH_GNTR"/>
    <property type="match status" value="1"/>
</dbReference>
<evidence type="ECO:0000256" key="2">
    <source>
        <dbReference type="ARBA" id="ARBA00023125"/>
    </source>
</evidence>
<dbReference type="InterPro" id="IPR008920">
    <property type="entry name" value="TF_FadR/GntR_C"/>
</dbReference>
<evidence type="ECO:0000256" key="3">
    <source>
        <dbReference type="ARBA" id="ARBA00023163"/>
    </source>
</evidence>
<keyword evidence="1" id="KW-0805">Transcription regulation</keyword>
<dbReference type="SMART" id="SM00345">
    <property type="entry name" value="HTH_GNTR"/>
    <property type="match status" value="1"/>
</dbReference>
<evidence type="ECO:0000313" key="5">
    <source>
        <dbReference type="EMBL" id="QTN35141.1"/>
    </source>
</evidence>
<dbReference type="Pfam" id="PF00392">
    <property type="entry name" value="GntR"/>
    <property type="match status" value="1"/>
</dbReference>
<proteinExistence type="predicted"/>
<dbReference type="PANTHER" id="PTHR43537:SF44">
    <property type="entry name" value="GNTR FAMILY REGULATORY PROTEIN"/>
    <property type="match status" value="1"/>
</dbReference>
<accession>A0A975I7R9</accession>
<feature type="domain" description="HTH gntR-type" evidence="4">
    <location>
        <begin position="21"/>
        <end position="89"/>
    </location>
</feature>
<evidence type="ECO:0000256" key="1">
    <source>
        <dbReference type="ARBA" id="ARBA00023015"/>
    </source>
</evidence>
<dbReference type="Proteomes" id="UP000665026">
    <property type="component" value="Chromosome"/>
</dbReference>
<dbReference type="PRINTS" id="PR00035">
    <property type="entry name" value="HTHGNTR"/>
</dbReference>
<dbReference type="GO" id="GO:0003700">
    <property type="term" value="F:DNA-binding transcription factor activity"/>
    <property type="evidence" value="ECO:0007669"/>
    <property type="project" value="InterPro"/>
</dbReference>
<reference evidence="5" key="1">
    <citation type="submission" date="2020-07" db="EMBL/GenBank/DDBJ databases">
        <title>Genome sequences of bacteria associated with the marine, planktonic diatom Thalassiosira profunda strain ECT2AJA-044.</title>
        <authorList>
            <person name="Gargas C.B."/>
            <person name="Roberts W.R."/>
            <person name="Alverson A.J."/>
        </authorList>
    </citation>
    <scope>NUCLEOTIDE SEQUENCE</scope>
    <source>
        <strain evidence="5">ECT2AJA-044</strain>
    </source>
</reference>
<dbReference type="Pfam" id="PF07729">
    <property type="entry name" value="FCD"/>
    <property type="match status" value="1"/>
</dbReference>
<name>A0A975I7R9_9RHOB</name>
<gene>
    <name evidence="5" type="ORF">HZ995_11675</name>
</gene>
<dbReference type="AlphaFoldDB" id="A0A975I7R9"/>
<dbReference type="Gene3D" id="1.10.10.10">
    <property type="entry name" value="Winged helix-like DNA-binding domain superfamily/Winged helix DNA-binding domain"/>
    <property type="match status" value="1"/>
</dbReference>
<dbReference type="RefSeq" id="WP_209355827.1">
    <property type="nucleotide sequence ID" value="NZ_CP060010.1"/>
</dbReference>
<evidence type="ECO:0000259" key="4">
    <source>
        <dbReference type="PROSITE" id="PS50949"/>
    </source>
</evidence>
<dbReference type="SUPFAM" id="SSF46785">
    <property type="entry name" value="Winged helix' DNA-binding domain"/>
    <property type="match status" value="1"/>
</dbReference>
<dbReference type="InterPro" id="IPR036388">
    <property type="entry name" value="WH-like_DNA-bd_sf"/>
</dbReference>
<dbReference type="SUPFAM" id="SSF48008">
    <property type="entry name" value="GntR ligand-binding domain-like"/>
    <property type="match status" value="1"/>
</dbReference>
<dbReference type="GO" id="GO:0003677">
    <property type="term" value="F:DNA binding"/>
    <property type="evidence" value="ECO:0007669"/>
    <property type="project" value="UniProtKB-KW"/>
</dbReference>
<dbReference type="InterPro" id="IPR000524">
    <property type="entry name" value="Tscrpt_reg_HTH_GntR"/>
</dbReference>
<dbReference type="SMART" id="SM00895">
    <property type="entry name" value="FCD"/>
    <property type="match status" value="1"/>
</dbReference>
<sequence>MKKSASSPFELPDFFLNELPTGSVKTAVDKLGRMIARGEFAEGVTIPVEAELCDMLGVSRTVVREATKVLSGKGMLRTARRYGTRVLPFESWNLLDPDVIVWHDPTSPAATRIYAASTQMRLMVEPEAAKLAAENGTPEQREKILKAAQHINPEPYGMDGMLAADYTFHATILEATGNLILAQLRGLIRALLQFSYSTGAEVVPEVQVNSQAHIDVAQAIAAANPIEARRLMYQMLTENSDTAEKIINASPAE</sequence>
<dbReference type="CDD" id="cd07377">
    <property type="entry name" value="WHTH_GntR"/>
    <property type="match status" value="1"/>
</dbReference>
<keyword evidence="2" id="KW-0238">DNA-binding</keyword>
<keyword evidence="3" id="KW-0804">Transcription</keyword>
<protein>
    <submittedName>
        <fullName evidence="5">FadR family transcriptional regulator</fullName>
    </submittedName>
</protein>
<dbReference type="PANTHER" id="PTHR43537">
    <property type="entry name" value="TRANSCRIPTIONAL REGULATOR, GNTR FAMILY"/>
    <property type="match status" value="1"/>
</dbReference>
<organism evidence="5 6">
    <name type="scientific">Cognatishimia activa</name>
    <dbReference type="NCBI Taxonomy" id="1715691"/>
    <lineage>
        <taxon>Bacteria</taxon>
        <taxon>Pseudomonadati</taxon>
        <taxon>Pseudomonadota</taxon>
        <taxon>Alphaproteobacteria</taxon>
        <taxon>Rhodobacterales</taxon>
        <taxon>Paracoccaceae</taxon>
        <taxon>Cognatishimia</taxon>
    </lineage>
</organism>
<evidence type="ECO:0000313" key="6">
    <source>
        <dbReference type="Proteomes" id="UP000665026"/>
    </source>
</evidence>
<dbReference type="InterPro" id="IPR036390">
    <property type="entry name" value="WH_DNA-bd_sf"/>
</dbReference>
<dbReference type="InterPro" id="IPR011711">
    <property type="entry name" value="GntR_C"/>
</dbReference>